<comment type="caution">
    <text evidence="1">The sequence shown here is derived from an EMBL/GenBank/DDBJ whole genome shotgun (WGS) entry which is preliminary data.</text>
</comment>
<organism evidence="1 2">
    <name type="scientific">Acinetobacter populi</name>
    <dbReference type="NCBI Taxonomy" id="1582270"/>
    <lineage>
        <taxon>Bacteria</taxon>
        <taxon>Pseudomonadati</taxon>
        <taxon>Pseudomonadota</taxon>
        <taxon>Gammaproteobacteria</taxon>
        <taxon>Moraxellales</taxon>
        <taxon>Moraxellaceae</taxon>
        <taxon>Acinetobacter</taxon>
    </lineage>
</organism>
<evidence type="ECO:0000313" key="1">
    <source>
        <dbReference type="EMBL" id="OUY05658.1"/>
    </source>
</evidence>
<evidence type="ECO:0000313" key="2">
    <source>
        <dbReference type="Proteomes" id="UP000196536"/>
    </source>
</evidence>
<sequence>MSLNFTHKPNYFFFAQTLVNFLVNKVGKNPGVEFNFPLADIYDVFHQDFAATTSNLEGILNIADNYHVGSNDPEHLLISSYKIDAEANTISFKLNETAVQALQQGQSIIAPDAHIYE</sequence>
<proteinExistence type="predicted"/>
<gene>
    <name evidence="1" type="ORF">CAP51_15605</name>
</gene>
<dbReference type="EMBL" id="NEXX01000007">
    <property type="protein sequence ID" value="OUY05658.1"/>
    <property type="molecule type" value="Genomic_DNA"/>
</dbReference>
<dbReference type="AlphaFoldDB" id="A0A1Z9YTX3"/>
<reference evidence="1 2" key="1">
    <citation type="submission" date="2017-05" db="EMBL/GenBank/DDBJ databases">
        <title>Acinetobacter populi ANC 5415 (= PBJ7), whole genome shotgun sequencing project.</title>
        <authorList>
            <person name="Nemec A."/>
            <person name="Radolfova-Krizova L."/>
        </authorList>
    </citation>
    <scope>NUCLEOTIDE SEQUENCE [LARGE SCALE GENOMIC DNA]</scope>
    <source>
        <strain evidence="1 2">PBJ7</strain>
    </source>
</reference>
<dbReference type="OrthoDB" id="6703605at2"/>
<keyword evidence="2" id="KW-1185">Reference proteome</keyword>
<name>A0A1Z9YTX3_9GAMM</name>
<dbReference type="Proteomes" id="UP000196536">
    <property type="component" value="Unassembled WGS sequence"/>
</dbReference>
<protein>
    <submittedName>
        <fullName evidence="1">Uncharacterized protein</fullName>
    </submittedName>
</protein>
<accession>A0A1Z9YTX3</accession>